<dbReference type="Proteomes" id="UP000295447">
    <property type="component" value="Unassembled WGS sequence"/>
</dbReference>
<feature type="transmembrane region" description="Helical" evidence="2">
    <location>
        <begin position="85"/>
        <end position="102"/>
    </location>
</feature>
<feature type="compositionally biased region" description="Polar residues" evidence="1">
    <location>
        <begin position="1"/>
        <end position="22"/>
    </location>
</feature>
<evidence type="ECO:0000256" key="2">
    <source>
        <dbReference type="SAM" id="Phobius"/>
    </source>
</evidence>
<organism evidence="3 4">
    <name type="scientific">Kribbella kalugense</name>
    <dbReference type="NCBI Taxonomy" id="2512221"/>
    <lineage>
        <taxon>Bacteria</taxon>
        <taxon>Bacillati</taxon>
        <taxon>Actinomycetota</taxon>
        <taxon>Actinomycetes</taxon>
        <taxon>Propionibacteriales</taxon>
        <taxon>Kribbellaceae</taxon>
        <taxon>Kribbella</taxon>
    </lineage>
</organism>
<name>A0A4R7ZYE9_9ACTN</name>
<feature type="transmembrane region" description="Helical" evidence="2">
    <location>
        <begin position="51"/>
        <end position="73"/>
    </location>
</feature>
<reference evidence="3 4" key="1">
    <citation type="submission" date="2019-03" db="EMBL/GenBank/DDBJ databases">
        <title>Genomic Encyclopedia of Type Strains, Phase III (KMG-III): the genomes of soil and plant-associated and newly described type strains.</title>
        <authorList>
            <person name="Whitman W."/>
        </authorList>
    </citation>
    <scope>NUCLEOTIDE SEQUENCE [LARGE SCALE GENOMIC DNA]</scope>
    <source>
        <strain evidence="3 4">VKM Ac-2570</strain>
    </source>
</reference>
<evidence type="ECO:0000313" key="4">
    <source>
        <dbReference type="Proteomes" id="UP000295447"/>
    </source>
</evidence>
<keyword evidence="2" id="KW-0472">Membrane</keyword>
<evidence type="ECO:0000256" key="1">
    <source>
        <dbReference type="SAM" id="MobiDB-lite"/>
    </source>
</evidence>
<feature type="region of interest" description="Disordered" evidence="1">
    <location>
        <begin position="1"/>
        <end position="29"/>
    </location>
</feature>
<keyword evidence="2" id="KW-0812">Transmembrane</keyword>
<proteinExistence type="predicted"/>
<dbReference type="EMBL" id="SODF01000001">
    <property type="protein sequence ID" value="TDW22845.1"/>
    <property type="molecule type" value="Genomic_DNA"/>
</dbReference>
<gene>
    <name evidence="3" type="ORF">EV650_1691</name>
</gene>
<comment type="caution">
    <text evidence="3">The sequence shown here is derived from an EMBL/GenBank/DDBJ whole genome shotgun (WGS) entry which is preliminary data.</text>
</comment>
<dbReference type="OrthoDB" id="4560955at2"/>
<keyword evidence="4" id="KW-1185">Reference proteome</keyword>
<feature type="transmembrane region" description="Helical" evidence="2">
    <location>
        <begin position="108"/>
        <end position="128"/>
    </location>
</feature>
<dbReference type="RefSeq" id="WP_134116986.1">
    <property type="nucleotide sequence ID" value="NZ_SODF01000001.1"/>
</dbReference>
<evidence type="ECO:0000313" key="3">
    <source>
        <dbReference type="EMBL" id="TDW22845.1"/>
    </source>
</evidence>
<keyword evidence="2" id="KW-1133">Transmembrane helix</keyword>
<sequence>MTYQPPEQNPQSTGQAHPQQQGEAGYSQDLWPDYAREPEQVRPVPVPERPAGSGVMGVLALVLGLVALVVPFLPMDMSGFRQYAALPFAVPGIGLAIAGLSGRRRGKPLAVVGAVLCAIALVLGRIMLANY</sequence>
<protein>
    <submittedName>
        <fullName evidence="3">Uncharacterized protein</fullName>
    </submittedName>
</protein>
<accession>A0A4R7ZYE9</accession>
<dbReference type="AlphaFoldDB" id="A0A4R7ZYE9"/>